<dbReference type="Proteomes" id="UP000003786">
    <property type="component" value="Chromosome 4"/>
</dbReference>
<dbReference type="VEuPathDB" id="PiroplasmaDB:TOT_040000659"/>
<dbReference type="RefSeq" id="XP_009692591.1">
    <property type="nucleotide sequence ID" value="XM_009694296.1"/>
</dbReference>
<organism evidence="1 2">
    <name type="scientific">Theileria orientalis strain Shintoku</name>
    <dbReference type="NCBI Taxonomy" id="869250"/>
    <lineage>
        <taxon>Eukaryota</taxon>
        <taxon>Sar</taxon>
        <taxon>Alveolata</taxon>
        <taxon>Apicomplexa</taxon>
        <taxon>Aconoidasida</taxon>
        <taxon>Piroplasmida</taxon>
        <taxon>Theileriidae</taxon>
        <taxon>Theileria</taxon>
    </lineage>
</organism>
<keyword evidence="2" id="KW-1185">Reference proteome</keyword>
<evidence type="ECO:0000313" key="2">
    <source>
        <dbReference type="Proteomes" id="UP000003786"/>
    </source>
</evidence>
<sequence length="71" mass="8557">MTSSLIKRKSVDDNKMTICKRLEHRQEYENRGNVQHTNLKRVYAIDRQVDKDERRTKNINKKVRLMDLKIG</sequence>
<dbReference type="GeneID" id="20716710"/>
<name>J4DB09_THEOR</name>
<gene>
    <name evidence="1" type="ORF">TOT_040000659</name>
</gene>
<accession>J4DB09</accession>
<proteinExistence type="predicted"/>
<protein>
    <submittedName>
        <fullName evidence="1">Uncharacterized protein</fullName>
    </submittedName>
</protein>
<dbReference type="AlphaFoldDB" id="J4DB09"/>
<dbReference type="EMBL" id="AP011949">
    <property type="protein sequence ID" value="BAM42290.1"/>
    <property type="molecule type" value="Genomic_DNA"/>
</dbReference>
<dbReference type="KEGG" id="tot:TOT_040000659"/>
<evidence type="ECO:0000313" key="1">
    <source>
        <dbReference type="EMBL" id="BAM42290.1"/>
    </source>
</evidence>
<reference evidence="1 2" key="1">
    <citation type="journal article" date="2012" name="MBio">
        <title>Comparative genome analysis of three eukaryotic parasites with differing abilities to transform leukocytes reveals key mediators of Theileria-induced leukocyte transformation.</title>
        <authorList>
            <person name="Hayashida K."/>
            <person name="Hara Y."/>
            <person name="Abe T."/>
            <person name="Yamasaki C."/>
            <person name="Toyoda A."/>
            <person name="Kosuge T."/>
            <person name="Suzuki Y."/>
            <person name="Sato Y."/>
            <person name="Kawashima S."/>
            <person name="Katayama T."/>
            <person name="Wakaguri H."/>
            <person name="Inoue N."/>
            <person name="Homma K."/>
            <person name="Tada-Umezaki M."/>
            <person name="Yagi Y."/>
            <person name="Fujii Y."/>
            <person name="Habara T."/>
            <person name="Kanehisa M."/>
            <person name="Watanabe H."/>
            <person name="Ito K."/>
            <person name="Gojobori T."/>
            <person name="Sugawara H."/>
            <person name="Imanishi T."/>
            <person name="Weir W."/>
            <person name="Gardner M."/>
            <person name="Pain A."/>
            <person name="Shiels B."/>
            <person name="Hattori M."/>
            <person name="Nene V."/>
            <person name="Sugimoto C."/>
        </authorList>
    </citation>
    <scope>NUCLEOTIDE SEQUENCE [LARGE SCALE GENOMIC DNA]</scope>
    <source>
        <strain evidence="1 2">Shintoku</strain>
    </source>
</reference>